<feature type="non-terminal residue" evidence="2">
    <location>
        <position position="1"/>
    </location>
</feature>
<sequence length="219" mass="24444">VKQEGKMFEWGNNDVSFIAEGGNLTLCFAYANAFRIQKDFKEMKVVFDVDGDYEFLITHVLHDTSLTELNLSTITLIQAGLPTHYIKINDGKTIEMKIAFNLKTLQFSNVITITQRFSKGARVVLKSAYLFREVELNDTDKCNSTSFDCLYTQCTITNESANVGPSPFLKGCEPACGICRDGFICSSLGKCIVEKSNNKRNFSVKMVVLSVVFAIVLVL</sequence>
<feature type="transmembrane region" description="Helical" evidence="1">
    <location>
        <begin position="202"/>
        <end position="218"/>
    </location>
</feature>
<dbReference type="EMBL" id="KB206559">
    <property type="protein sequence ID" value="ELP89904.1"/>
    <property type="molecule type" value="Genomic_DNA"/>
</dbReference>
<dbReference type="GeneID" id="14888876"/>
<evidence type="ECO:0000256" key="1">
    <source>
        <dbReference type="SAM" id="Phobius"/>
    </source>
</evidence>
<keyword evidence="1" id="KW-1133">Transmembrane helix</keyword>
<organism evidence="2 3">
    <name type="scientific">Entamoeba invadens IP1</name>
    <dbReference type="NCBI Taxonomy" id="370355"/>
    <lineage>
        <taxon>Eukaryota</taxon>
        <taxon>Amoebozoa</taxon>
        <taxon>Evosea</taxon>
        <taxon>Archamoebae</taxon>
        <taxon>Mastigamoebida</taxon>
        <taxon>Entamoebidae</taxon>
        <taxon>Entamoeba</taxon>
    </lineage>
</organism>
<dbReference type="VEuPathDB" id="AmoebaDB:EIN_473020"/>
<dbReference type="OrthoDB" id="27161at2759"/>
<name>A0A0A1U685_ENTIV</name>
<protein>
    <submittedName>
        <fullName evidence="2">Uncharacterized protein</fullName>
    </submittedName>
</protein>
<dbReference type="KEGG" id="eiv:EIN_473020"/>
<keyword evidence="1" id="KW-0812">Transmembrane</keyword>
<dbReference type="AlphaFoldDB" id="A0A0A1U685"/>
<keyword evidence="3" id="KW-1185">Reference proteome</keyword>
<dbReference type="RefSeq" id="XP_004256675.1">
    <property type="nucleotide sequence ID" value="XM_004256627.1"/>
</dbReference>
<accession>A0A0A1U685</accession>
<reference evidence="2 3" key="1">
    <citation type="submission" date="2012-10" db="EMBL/GenBank/DDBJ databases">
        <authorList>
            <person name="Zafar N."/>
            <person name="Inman J."/>
            <person name="Hall N."/>
            <person name="Lorenzi H."/>
            <person name="Caler E."/>
        </authorList>
    </citation>
    <scope>NUCLEOTIDE SEQUENCE [LARGE SCALE GENOMIC DNA]</scope>
    <source>
        <strain evidence="2 3">IP1</strain>
    </source>
</reference>
<proteinExistence type="predicted"/>
<dbReference type="Proteomes" id="UP000014680">
    <property type="component" value="Unassembled WGS sequence"/>
</dbReference>
<evidence type="ECO:0000313" key="2">
    <source>
        <dbReference type="EMBL" id="ELP89904.1"/>
    </source>
</evidence>
<gene>
    <name evidence="2" type="ORF">EIN_473020</name>
</gene>
<keyword evidence="1" id="KW-0472">Membrane</keyword>
<evidence type="ECO:0000313" key="3">
    <source>
        <dbReference type="Proteomes" id="UP000014680"/>
    </source>
</evidence>